<evidence type="ECO:0000313" key="3">
    <source>
        <dbReference type="EMBL" id="QQP84502.1"/>
    </source>
</evidence>
<sequence length="267" mass="30087">MESLVILGIVVIAVVFFVIVQKVNSKKASDKATQAEEISFQQRLILINNYVFTENVLNSFRKYYPQLDNVVVSQVIEQLKNYFIIVLTATHDNTLQKLPKPILGMPSRVVDDLWHVFILDSRIYMAFCKQCFGFYLHHNSADANVAYQRKQTINDQLYTTWVYAGQLENKGNLMMVDTFPMLFQIDDVLNIPQGFSYTLEEFLAKARLYRNTTNESAKGVGCSGCSGGSYTNKNNYQDNDSNNNTKYDDNISSDSSSSCSSCGGGGD</sequence>
<evidence type="ECO:0000313" key="4">
    <source>
        <dbReference type="Proteomes" id="UP000595278"/>
    </source>
</evidence>
<organism evidence="3 4">
    <name type="scientific">Entomomonas asaccharolytica</name>
    <dbReference type="NCBI Taxonomy" id="2785331"/>
    <lineage>
        <taxon>Bacteria</taxon>
        <taxon>Pseudomonadati</taxon>
        <taxon>Pseudomonadota</taxon>
        <taxon>Gammaproteobacteria</taxon>
        <taxon>Pseudomonadales</taxon>
        <taxon>Pseudomonadaceae</taxon>
        <taxon>Entomomonas</taxon>
    </lineage>
</organism>
<dbReference type="EMBL" id="CP067393">
    <property type="protein sequence ID" value="QQP84502.1"/>
    <property type="molecule type" value="Genomic_DNA"/>
</dbReference>
<dbReference type="AlphaFoldDB" id="A0A974RVX8"/>
<reference evidence="3 4" key="1">
    <citation type="submission" date="2021-01" db="EMBL/GenBank/DDBJ databases">
        <title>Entomomonas sp. F2A isolated from a house cricket (Acheta domesticus).</title>
        <authorList>
            <person name="Spergser J."/>
            <person name="Busse H.-J."/>
        </authorList>
    </citation>
    <scope>NUCLEOTIDE SEQUENCE [LARGE SCALE GENOMIC DNA]</scope>
    <source>
        <strain evidence="3 4">F2A</strain>
    </source>
</reference>
<accession>A0A974RVX8</accession>
<keyword evidence="2" id="KW-1133">Transmembrane helix</keyword>
<keyword evidence="4" id="KW-1185">Reference proteome</keyword>
<evidence type="ECO:0000256" key="2">
    <source>
        <dbReference type="SAM" id="Phobius"/>
    </source>
</evidence>
<gene>
    <name evidence="3" type="ORF">JHT90_08730</name>
</gene>
<feature type="compositionally biased region" description="Low complexity" evidence="1">
    <location>
        <begin position="235"/>
        <end position="245"/>
    </location>
</feature>
<feature type="compositionally biased region" description="Low complexity" evidence="1">
    <location>
        <begin position="252"/>
        <end position="261"/>
    </location>
</feature>
<keyword evidence="2" id="KW-0472">Membrane</keyword>
<dbReference type="Proteomes" id="UP000595278">
    <property type="component" value="Chromosome"/>
</dbReference>
<keyword evidence="2" id="KW-0812">Transmembrane</keyword>
<feature type="region of interest" description="Disordered" evidence="1">
    <location>
        <begin position="235"/>
        <end position="267"/>
    </location>
</feature>
<protein>
    <submittedName>
        <fullName evidence="3">Uncharacterized protein</fullName>
    </submittedName>
</protein>
<dbReference type="KEGG" id="eaz:JHT90_08730"/>
<proteinExistence type="predicted"/>
<feature type="transmembrane region" description="Helical" evidence="2">
    <location>
        <begin position="6"/>
        <end position="23"/>
    </location>
</feature>
<dbReference type="RefSeq" id="WP_201090399.1">
    <property type="nucleotide sequence ID" value="NZ_CP067393.1"/>
</dbReference>
<evidence type="ECO:0000256" key="1">
    <source>
        <dbReference type="SAM" id="MobiDB-lite"/>
    </source>
</evidence>
<name>A0A974RVX8_9GAMM</name>